<dbReference type="Gene3D" id="3.40.50.980">
    <property type="match status" value="2"/>
</dbReference>
<dbReference type="InterPro" id="IPR045851">
    <property type="entry name" value="AMP-bd_C_sf"/>
</dbReference>
<dbReference type="PROSITE" id="PS50075">
    <property type="entry name" value="CARRIER"/>
    <property type="match status" value="1"/>
</dbReference>
<dbReference type="Gene3D" id="1.10.1200.10">
    <property type="entry name" value="ACP-like"/>
    <property type="match status" value="1"/>
</dbReference>
<feature type="region of interest" description="Disordered" evidence="2">
    <location>
        <begin position="1052"/>
        <end position="1074"/>
    </location>
</feature>
<dbReference type="InterPro" id="IPR025110">
    <property type="entry name" value="AMP-bd_C"/>
</dbReference>
<dbReference type="GO" id="GO:0047527">
    <property type="term" value="F:2,3-dihydroxybenzoate-serine ligase activity"/>
    <property type="evidence" value="ECO:0007669"/>
    <property type="project" value="TreeGrafter"/>
</dbReference>
<gene>
    <name evidence="4" type="ORF">J3U87_22575</name>
</gene>
<dbReference type="GO" id="GO:0031177">
    <property type="term" value="F:phosphopantetheine binding"/>
    <property type="evidence" value="ECO:0007669"/>
    <property type="project" value="TreeGrafter"/>
</dbReference>
<dbReference type="InterPro" id="IPR020845">
    <property type="entry name" value="AMP-binding_CS"/>
</dbReference>
<dbReference type="RefSeq" id="WP_237378029.1">
    <property type="nucleotide sequence ID" value="NZ_CP071793.1"/>
</dbReference>
<dbReference type="Pfam" id="PF00668">
    <property type="entry name" value="Condensation"/>
    <property type="match status" value="2"/>
</dbReference>
<dbReference type="PANTHER" id="PTHR45527">
    <property type="entry name" value="NONRIBOSOMAL PEPTIDE SYNTHETASE"/>
    <property type="match status" value="1"/>
</dbReference>
<dbReference type="GO" id="GO:0009239">
    <property type="term" value="P:enterobactin biosynthetic process"/>
    <property type="evidence" value="ECO:0007669"/>
    <property type="project" value="TreeGrafter"/>
</dbReference>
<evidence type="ECO:0000313" key="5">
    <source>
        <dbReference type="Proteomes" id="UP000663929"/>
    </source>
</evidence>
<reference evidence="4" key="1">
    <citation type="submission" date="2021-03" db="EMBL/GenBank/DDBJ databases">
        <title>Acanthopleuribacteraceae sp. M133.</title>
        <authorList>
            <person name="Wang G."/>
        </authorList>
    </citation>
    <scope>NUCLEOTIDE SEQUENCE</scope>
    <source>
        <strain evidence="4">M133</strain>
    </source>
</reference>
<dbReference type="PROSITE" id="PS00455">
    <property type="entry name" value="AMP_BINDING"/>
    <property type="match status" value="1"/>
</dbReference>
<dbReference type="InterPro" id="IPR023213">
    <property type="entry name" value="CAT-like_dom_sf"/>
</dbReference>
<proteinExistence type="predicted"/>
<dbReference type="EMBL" id="CP071793">
    <property type="protein sequence ID" value="QTD48375.1"/>
    <property type="molecule type" value="Genomic_DNA"/>
</dbReference>
<dbReference type="FunFam" id="3.40.50.980:FF:000001">
    <property type="entry name" value="Non-ribosomal peptide synthetase"/>
    <property type="match status" value="1"/>
</dbReference>
<dbReference type="InterPro" id="IPR010071">
    <property type="entry name" value="AA_adenyl_dom"/>
</dbReference>
<dbReference type="NCBIfam" id="TIGR01733">
    <property type="entry name" value="AA-adenyl-dom"/>
    <property type="match status" value="1"/>
</dbReference>
<protein>
    <submittedName>
        <fullName evidence="4">Amino acid adenylation domain-containing protein</fullName>
    </submittedName>
</protein>
<keyword evidence="5" id="KW-1185">Reference proteome</keyword>
<dbReference type="InterPro" id="IPR003819">
    <property type="entry name" value="TauD/TfdA-like"/>
</dbReference>
<dbReference type="Gene3D" id="2.30.38.10">
    <property type="entry name" value="Luciferase, Domain 3"/>
    <property type="match status" value="1"/>
</dbReference>
<dbReference type="CDD" id="cd19531">
    <property type="entry name" value="LCL_NRPS-like"/>
    <property type="match status" value="1"/>
</dbReference>
<dbReference type="InterPro" id="IPR001242">
    <property type="entry name" value="Condensation_dom"/>
</dbReference>
<sequence length="1911" mass="213421">MEQIVGYSSSPQQRRLWSQATRPERACALRIWEVRGALDPERLKAAWADVLAAHESLRTRLQVPPGQKRPVQVILERAEYRWHAWHLGGEHEHPEVYLTERLMAVEETEPVQLVLATLSETRHLVAVRVAATYCDRQSLDVLGRDWTRCYTTSLSGAAERPEPVQFSQYAEWLQQVAEQDQDGARFWAESTVVGDAAAVEGALDACRPASLAPVFLDAAACDEAVARMGRSFRGFWCASLALLAGRLAQGERTGLAVHLDGRSFPELEATVGPFERFVPLMLDGEGDLSFADWVEHTDGRLEAIQDWQDYFDLTADRPSRLPEWSILFEATPESLPAGEATVKALRTLRTSEAAPIGLTVGRDRDRIRLTLDYDAARVTESEADTLLRRLLVVVEAASGTEAPSRAIGCLPILTPGEADRVLGEFNRTSRPDRFPNTFDRLFGERISAYGARVALTDGTRQSTYAELEARANRIAHELIAAGIEPDQVVGVCYREPFDAIPAMLGVMKSGAAYCFLDAKLPLERLRYMVEVSGARRVLTESEQEPLWRETNVPTWVTDRDWDRAARHAGEAPAPRSSDATLAYVVFTSGSTGRPKGVMVAHRNLRNYLNGLLHAIPELAESGTFALVSSLSADLGLTMLYPSLLLGGTLHLLSQDKLFNALSFGDYCADHGIEALKITPSHLNALMDRPQPEASLPRKVLIVGGEATGWEMAERLHRLAPAMKIYNHYGPSETCVGVLTHAYGERVASTGLPIGKPISNTHAYIVTPQGAAQPIGVAGELLIGGPSVSRGYIGREEETRRRFIANPFAGQAESAPRLYRTGDAARFLEDGSIEFLGRVDRQVKIRGFRVELDEIEAVLNQIDAVREAVVDLHGADGERPLVAWLVAEPAEEAAIRAALARSLPDYMVPTHFQFLAALPLTANGKVDRVALRTRPLEGTRAAADYVAPRSPLERVLAVIWQDVLGVERVGVEEEFFFLGGHSLLLIVVNTRIKNLFRVELTTAELFQATTLAEMATLLERHDPRPDGLDGVARRLLEMLALTPEQRATLREEAQTALDGSSEIPTAAEPGEKPIPNRFDDEVLVRHFLGEDFGIAESDRGLTPRPDPSQRPLSFEQQRLWFLDQMERGSSSAYNNTLAFRIAGPLNVTALSRAIAALEERHETLRTTFRLEQGEPVTVLQPPRRDVLPRVDLSGLDPERREAEVRRLIGQAATTPFDLEQGPIWRTQLLDLAEDQAVWIVVMHHICSDGWSMRLLKKEIGQLYRAFDRDETPQLAPLPIQYVDYAWWQRDRIRAEVLATHLDFWRERLAGHALVPQWPTDRPRPEVQTYNGASLRVAYDADLRHALLARAREERASLFMLMLSAFSALQGFFAGTRKVLTGTDVANRNHRETEPLFGFFVNQLALSTDLSGDPSLRQILQRCRDTSVAAFAHAELPFDQMVNGLNLARDLSHSPVFQTKVFLEHTPVDANAVEVFPGVTVTDALPENTGAARLDLTLGLWDLGDGGIEGWLSYNTDLFERATAEEIVALLPIVLDGFRTDPDLSLSDLEARLREHRNQRADQVREARTRNKMSKFKKGKRRKVVVDRAVAARFEPLAAGVSLPLVLQTDMADFDLVGWARANREVWNEALHKSGALLFRGHGIDRPEAMDQVSAVFIDELFTENTEHRPVTGAVQVPVDYAADQHLLWHSENSFNHEWPRKIMFACGRPAESGGQTPLVDNREVYKRLDPSVRRGFEEKGVLYMRNCNPHLGLDWRTLLRTEDRDEAIARCRAAHQRAEWRANDVLRTQAVRPAVIAHPVTGEKCWFNQAQHWHIACLDEATRASITEVYGEEDYPRHCYFGDGSPIEDAMMDHILAVYRELETSFPWQRGDLVLVDNVLAAHARRPYRGDRTIYVAMGDLRAYDVVPLPTP</sequence>
<dbReference type="CDD" id="cd05930">
    <property type="entry name" value="A_NRPS"/>
    <property type="match status" value="1"/>
</dbReference>
<organism evidence="4 5">
    <name type="scientific">Sulfidibacter corallicola</name>
    <dbReference type="NCBI Taxonomy" id="2818388"/>
    <lineage>
        <taxon>Bacteria</taxon>
        <taxon>Pseudomonadati</taxon>
        <taxon>Acidobacteriota</taxon>
        <taxon>Holophagae</taxon>
        <taxon>Acanthopleuribacterales</taxon>
        <taxon>Acanthopleuribacteraceae</taxon>
        <taxon>Sulfidibacter</taxon>
    </lineage>
</organism>
<dbReference type="Pfam" id="PF02668">
    <property type="entry name" value="TauD"/>
    <property type="match status" value="1"/>
</dbReference>
<dbReference type="SUPFAM" id="SSF56801">
    <property type="entry name" value="Acetyl-CoA synthetase-like"/>
    <property type="match status" value="1"/>
</dbReference>
<dbReference type="GO" id="GO:0016706">
    <property type="term" value="F:2-oxoglutarate-dependent dioxygenase activity"/>
    <property type="evidence" value="ECO:0007669"/>
    <property type="project" value="UniProtKB-ARBA"/>
</dbReference>
<accession>A0A8A4TP59</accession>
<dbReference type="GO" id="GO:0043041">
    <property type="term" value="P:amino acid activation for nonribosomal peptide biosynthetic process"/>
    <property type="evidence" value="ECO:0007669"/>
    <property type="project" value="TreeGrafter"/>
</dbReference>
<dbReference type="Gene3D" id="3.30.559.30">
    <property type="entry name" value="Nonribosomal peptide synthetase, condensation domain"/>
    <property type="match status" value="2"/>
</dbReference>
<dbReference type="FunFam" id="3.30.559.10:FF:000012">
    <property type="entry name" value="Non-ribosomal peptide synthetase"/>
    <property type="match status" value="1"/>
</dbReference>
<dbReference type="InterPro" id="IPR000873">
    <property type="entry name" value="AMP-dep_synth/lig_dom"/>
</dbReference>
<dbReference type="Pfam" id="PF13193">
    <property type="entry name" value="AMP-binding_C"/>
    <property type="match status" value="1"/>
</dbReference>
<dbReference type="Gene3D" id="3.60.130.10">
    <property type="entry name" value="Clavaminate synthase-like"/>
    <property type="match status" value="1"/>
</dbReference>
<dbReference type="Gene3D" id="3.30.300.30">
    <property type="match status" value="1"/>
</dbReference>
<dbReference type="InterPro" id="IPR009081">
    <property type="entry name" value="PP-bd_ACP"/>
</dbReference>
<dbReference type="SUPFAM" id="SSF47336">
    <property type="entry name" value="ACP-like"/>
    <property type="match status" value="1"/>
</dbReference>
<dbReference type="Gene3D" id="3.30.559.10">
    <property type="entry name" value="Chloramphenicol acetyltransferase-like domain"/>
    <property type="match status" value="2"/>
</dbReference>
<dbReference type="InterPro" id="IPR036736">
    <property type="entry name" value="ACP-like_sf"/>
</dbReference>
<evidence type="ECO:0000313" key="4">
    <source>
        <dbReference type="EMBL" id="QTD48375.1"/>
    </source>
</evidence>
<dbReference type="SUPFAM" id="SSF51197">
    <property type="entry name" value="Clavaminate synthase-like"/>
    <property type="match status" value="1"/>
</dbReference>
<dbReference type="Pfam" id="PF00501">
    <property type="entry name" value="AMP-binding"/>
    <property type="match status" value="1"/>
</dbReference>
<dbReference type="Proteomes" id="UP000663929">
    <property type="component" value="Chromosome"/>
</dbReference>
<dbReference type="KEGG" id="scor:J3U87_22575"/>
<dbReference type="InterPro" id="IPR042098">
    <property type="entry name" value="TauD-like_sf"/>
</dbReference>
<feature type="domain" description="Carrier" evidence="3">
    <location>
        <begin position="946"/>
        <end position="1021"/>
    </location>
</feature>
<dbReference type="SUPFAM" id="SSF52777">
    <property type="entry name" value="CoA-dependent acyltransferases"/>
    <property type="match status" value="4"/>
</dbReference>
<name>A0A8A4TP59_SULCO</name>
<dbReference type="GO" id="GO:0005829">
    <property type="term" value="C:cytosol"/>
    <property type="evidence" value="ECO:0007669"/>
    <property type="project" value="TreeGrafter"/>
</dbReference>
<evidence type="ECO:0000256" key="1">
    <source>
        <dbReference type="ARBA" id="ARBA00023002"/>
    </source>
</evidence>
<dbReference type="GO" id="GO:0009366">
    <property type="term" value="C:enterobactin synthetase complex"/>
    <property type="evidence" value="ECO:0007669"/>
    <property type="project" value="TreeGrafter"/>
</dbReference>
<dbReference type="PANTHER" id="PTHR45527:SF1">
    <property type="entry name" value="FATTY ACID SYNTHASE"/>
    <property type="match status" value="1"/>
</dbReference>
<dbReference type="Pfam" id="PF00550">
    <property type="entry name" value="PP-binding"/>
    <property type="match status" value="1"/>
</dbReference>
<evidence type="ECO:0000259" key="3">
    <source>
        <dbReference type="PROSITE" id="PS50075"/>
    </source>
</evidence>
<keyword evidence="1" id="KW-0560">Oxidoreductase</keyword>
<evidence type="ECO:0000256" key="2">
    <source>
        <dbReference type="SAM" id="MobiDB-lite"/>
    </source>
</evidence>